<organism evidence="2">
    <name type="scientific">Candidatus Moduliflexus flocculans</name>
    <dbReference type="NCBI Taxonomy" id="1499966"/>
    <lineage>
        <taxon>Bacteria</taxon>
        <taxon>Candidatus Moduliflexota</taxon>
        <taxon>Candidatus Moduliflexia</taxon>
        <taxon>Candidatus Moduliflexales</taxon>
        <taxon>Candidatus Moduliflexaceae</taxon>
    </lineage>
</organism>
<evidence type="ECO:0000313" key="3">
    <source>
        <dbReference type="Proteomes" id="UP000030700"/>
    </source>
</evidence>
<dbReference type="STRING" id="1499966.U14_04417"/>
<feature type="domain" description="PD-(D/E)XK nuclease-like" evidence="1">
    <location>
        <begin position="17"/>
        <end position="299"/>
    </location>
</feature>
<dbReference type="Proteomes" id="UP000030700">
    <property type="component" value="Unassembled WGS sequence"/>
</dbReference>
<sequence length="310" mass="36212">MSNIKSKLKRLIGWIPDESGFKRKMRVHQGWWRTCVLGEVEGEHPIEENRTVCSTIKNGRDTYKNFLTPTVSQIVKNTLQKRKQRDESGIIEEDRLFDNLLSSQPVCFNFFGELSADPSFAFSVLHQFYHELTEVTDVLFEFAPEKNYTQDNSAFDVAIKVKSGNSIGLLGVECKYTDAFSSTEYDKLAYKEIFQRSTQFKEPYSKYISSQFNQLFRNQLIAEALVQNGEYTFVKTALFCHQEDQKTLQIGSEFQKMLHDGKEIFRIITYQSLIENIQKLDLPWVKRELSMLLWARYCATQLSEEIYKKD</sequence>
<name>A0A0S6W0H3_9BACT</name>
<dbReference type="EMBL" id="DF820459">
    <property type="protein sequence ID" value="GAK53157.1"/>
    <property type="molecule type" value="Genomic_DNA"/>
</dbReference>
<accession>A0A0S6W0H3</accession>
<dbReference type="InterPro" id="IPR048822">
    <property type="entry name" value="PDDEXK_13"/>
</dbReference>
<evidence type="ECO:0000259" key="1">
    <source>
        <dbReference type="Pfam" id="PF20796"/>
    </source>
</evidence>
<protein>
    <recommendedName>
        <fullName evidence="1">PD-(D/E)XK nuclease-like domain-containing protein</fullName>
    </recommendedName>
</protein>
<evidence type="ECO:0000313" key="2">
    <source>
        <dbReference type="EMBL" id="GAK53157.1"/>
    </source>
</evidence>
<keyword evidence="3" id="KW-1185">Reference proteome</keyword>
<dbReference type="AlphaFoldDB" id="A0A0S6W0H3"/>
<dbReference type="Pfam" id="PF20796">
    <property type="entry name" value="PDDEXK_13"/>
    <property type="match status" value="1"/>
</dbReference>
<dbReference type="HOGENOM" id="CLU_896192_0_0_0"/>
<gene>
    <name evidence="2" type="ORF">U14_04417</name>
</gene>
<proteinExistence type="predicted"/>
<reference evidence="2" key="1">
    <citation type="journal article" date="2015" name="PeerJ">
        <title>First genomic representation of candidate bacterial phylum KSB3 points to enhanced environmental sensing as a trigger of wastewater bulking.</title>
        <authorList>
            <person name="Sekiguchi Y."/>
            <person name="Ohashi A."/>
            <person name="Parks D.H."/>
            <person name="Yamauchi T."/>
            <person name="Tyson G.W."/>
            <person name="Hugenholtz P."/>
        </authorList>
    </citation>
    <scope>NUCLEOTIDE SEQUENCE [LARGE SCALE GENOMIC DNA]</scope>
</reference>